<keyword evidence="2" id="KW-1185">Reference proteome</keyword>
<accession>A0A7W7NZ00</accession>
<evidence type="ECO:0008006" key="3">
    <source>
        <dbReference type="Google" id="ProtNLM"/>
    </source>
</evidence>
<reference evidence="1 2" key="1">
    <citation type="submission" date="2020-08" db="EMBL/GenBank/DDBJ databases">
        <title>Functional genomics of gut bacteria from endangered species of beetles.</title>
        <authorList>
            <person name="Carlos-Shanley C."/>
        </authorList>
    </citation>
    <scope>NUCLEOTIDE SEQUENCE [LARGE SCALE GENOMIC DNA]</scope>
    <source>
        <strain evidence="1 2">S00245</strain>
    </source>
</reference>
<dbReference type="EMBL" id="JACHLR010000056">
    <property type="protein sequence ID" value="MBB4861094.1"/>
    <property type="molecule type" value="Genomic_DNA"/>
</dbReference>
<name>A0A7W7NZ00_9SPHN</name>
<evidence type="ECO:0000313" key="1">
    <source>
        <dbReference type="EMBL" id="MBB4861094.1"/>
    </source>
</evidence>
<comment type="caution">
    <text evidence="1">The sequence shown here is derived from an EMBL/GenBank/DDBJ whole genome shotgun (WGS) entry which is preliminary data.</text>
</comment>
<dbReference type="AlphaFoldDB" id="A0A7W7NZ00"/>
<organism evidence="1 2">
    <name type="scientific">Novosphingobium chloroacetimidivorans</name>
    <dbReference type="NCBI Taxonomy" id="1428314"/>
    <lineage>
        <taxon>Bacteria</taxon>
        <taxon>Pseudomonadati</taxon>
        <taxon>Pseudomonadota</taxon>
        <taxon>Alphaproteobacteria</taxon>
        <taxon>Sphingomonadales</taxon>
        <taxon>Sphingomonadaceae</taxon>
        <taxon>Novosphingobium</taxon>
    </lineage>
</organism>
<sequence>MHEGYGKWNSVYVRSRRWAKQVVWDAMPQVLVNLVLTDDWQHMMGSTTVRGHVLAAGGKGADTDALNRLRCGLRGGVCVLCDNQGLPVGFVLTGGEAPDYAAADDLMRLRPAPKRCWRTKATMVTACVRTCWFAASCPSSHRARTARRPSVTTLVTTGSATSWSRIFAKLKQQRRRATRYKKTIFAFESFLNLAAGRLWHGFC</sequence>
<evidence type="ECO:0000313" key="2">
    <source>
        <dbReference type="Proteomes" id="UP000555448"/>
    </source>
</evidence>
<gene>
    <name evidence="1" type="ORF">HNO88_004448</name>
</gene>
<dbReference type="Proteomes" id="UP000555448">
    <property type="component" value="Unassembled WGS sequence"/>
</dbReference>
<proteinExistence type="predicted"/>
<protein>
    <recommendedName>
        <fullName evidence="3">Transposase</fullName>
    </recommendedName>
</protein>